<feature type="transmembrane region" description="Helical" evidence="1">
    <location>
        <begin position="113"/>
        <end position="138"/>
    </location>
</feature>
<reference evidence="2" key="1">
    <citation type="submission" date="2019-11" db="EMBL/GenBank/DDBJ databases">
        <authorList>
            <person name="Feng L."/>
        </authorList>
    </citation>
    <scope>NUCLEOTIDE SEQUENCE</scope>
    <source>
        <strain evidence="2">AundefinedLFYP135</strain>
    </source>
</reference>
<feature type="transmembrane region" description="Helical" evidence="1">
    <location>
        <begin position="281"/>
        <end position="304"/>
    </location>
</feature>
<keyword evidence="1" id="KW-0812">Transmembrane</keyword>
<protein>
    <recommendedName>
        <fullName evidence="3">Sodium/glutamate symporter</fullName>
    </recommendedName>
</protein>
<dbReference type="InterPro" id="IPR004445">
    <property type="entry name" value="GltS"/>
</dbReference>
<dbReference type="PANTHER" id="PTHR36178">
    <property type="entry name" value="SLR0625 PROTEIN"/>
    <property type="match status" value="1"/>
</dbReference>
<evidence type="ECO:0000313" key="2">
    <source>
        <dbReference type="EMBL" id="VYS98535.1"/>
    </source>
</evidence>
<dbReference type="GO" id="GO:0016020">
    <property type="term" value="C:membrane"/>
    <property type="evidence" value="ECO:0007669"/>
    <property type="project" value="InterPro"/>
</dbReference>
<keyword evidence="1" id="KW-1133">Transmembrane helix</keyword>
<accession>A0A6N2T3Y9</accession>
<feature type="transmembrane region" description="Helical" evidence="1">
    <location>
        <begin position="376"/>
        <end position="397"/>
    </location>
</feature>
<feature type="transmembrane region" description="Helical" evidence="1">
    <location>
        <begin position="316"/>
        <end position="336"/>
    </location>
</feature>
<feature type="transmembrane region" description="Helical" evidence="1">
    <location>
        <begin position="256"/>
        <end position="275"/>
    </location>
</feature>
<proteinExistence type="predicted"/>
<gene>
    <name evidence="2" type="ORF">AULFYP135_01178</name>
</gene>
<feature type="transmembrane region" description="Helical" evidence="1">
    <location>
        <begin position="6"/>
        <end position="24"/>
    </location>
</feature>
<feature type="transmembrane region" description="Helical" evidence="1">
    <location>
        <begin position="185"/>
        <end position="209"/>
    </location>
</feature>
<feature type="transmembrane region" description="Helical" evidence="1">
    <location>
        <begin position="444"/>
        <end position="464"/>
    </location>
</feature>
<name>A0A6N2T3Y9_9FIRM</name>
<evidence type="ECO:0008006" key="3">
    <source>
        <dbReference type="Google" id="ProtNLM"/>
    </source>
</evidence>
<organism evidence="2">
    <name type="scientific">uncultured Anaerotruncus sp</name>
    <dbReference type="NCBI Taxonomy" id="905011"/>
    <lineage>
        <taxon>Bacteria</taxon>
        <taxon>Bacillati</taxon>
        <taxon>Bacillota</taxon>
        <taxon>Clostridia</taxon>
        <taxon>Eubacteriales</taxon>
        <taxon>Oscillospiraceae</taxon>
        <taxon>Anaerotruncus</taxon>
        <taxon>environmental samples</taxon>
    </lineage>
</organism>
<dbReference type="AlphaFoldDB" id="A0A6N2T3Y9"/>
<feature type="transmembrane region" description="Helical" evidence="1">
    <location>
        <begin position="417"/>
        <end position="437"/>
    </location>
</feature>
<keyword evidence="1" id="KW-0472">Membrane</keyword>
<dbReference type="PANTHER" id="PTHR36178:SF1">
    <property type="entry name" value="SODIUM_GLUTAMATE SYMPORTER"/>
    <property type="match status" value="1"/>
</dbReference>
<evidence type="ECO:0000256" key="1">
    <source>
        <dbReference type="SAM" id="Phobius"/>
    </source>
</evidence>
<feature type="transmembrane region" description="Helical" evidence="1">
    <location>
        <begin position="36"/>
        <end position="56"/>
    </location>
</feature>
<feature type="transmembrane region" description="Helical" evidence="1">
    <location>
        <begin position="342"/>
        <end position="364"/>
    </location>
</feature>
<feature type="transmembrane region" description="Helical" evidence="1">
    <location>
        <begin position="68"/>
        <end position="92"/>
    </location>
</feature>
<dbReference type="EMBL" id="CACRSL010000003">
    <property type="protein sequence ID" value="VYS98535.1"/>
    <property type="molecule type" value="Genomic_DNA"/>
</dbReference>
<sequence>MTSALLTDLLCCLAVLSGLLLLGTFLRAKVKLFQQLFLPASVIGGFIGLLFGPIVMGDHAIIRVSQDWINTWSLLPGILIVPVFASVPLGMFMNSSGKTTGMGGKTAPNVLKAFGLFAAIGALQNMIGYGTNLFFTYFGGGKYQLYRTFGYELSAGYTGGHGTAGAVGKILEGLGIEYWATAQGIAVTTATVGIIGGMIIGIIAINMAAKQGKTSILKKPGDIPASMAKGYTTDISKQGSMGRETFMNSSIETTTFHLALMLGGCGLAYAALNLLKRTGIAAFASLPVWIYAMVIMFGINALLIKLKLNWMIDTKVKAKITGAMSDFAIVAAIASLPVKAVLAYAVPLIVMMAVGMVATYVFVFKMHDVFFKGDYSFERAIICWGTATGVMITGMMLLKICDPDYDTPALADFSMGFSLISLSGLITQPITLGVLATGSTMSNFTLAAILFLIYMVITSAAGGLSKMFSRKAEPALAGDTPSSGSSGN</sequence>
<dbReference type="GO" id="GO:0015501">
    <property type="term" value="F:glutamate:sodium symporter activity"/>
    <property type="evidence" value="ECO:0007669"/>
    <property type="project" value="InterPro"/>
</dbReference>
<dbReference type="GO" id="GO:0015813">
    <property type="term" value="P:L-glutamate transmembrane transport"/>
    <property type="evidence" value="ECO:0007669"/>
    <property type="project" value="InterPro"/>
</dbReference>